<reference evidence="1 2" key="1">
    <citation type="submission" date="2009-01" db="EMBL/GenBank/DDBJ databases">
        <authorList>
            <person name="Qin X."/>
            <person name="Bachman B."/>
            <person name="Battles P."/>
            <person name="Bell A."/>
            <person name="Bess C."/>
            <person name="Bickham C."/>
            <person name="Chaboub L."/>
            <person name="Chen D."/>
            <person name="Coyle M."/>
            <person name="Deiros D.R."/>
            <person name="Dinh H."/>
            <person name="Forbes L."/>
            <person name="Fowler G."/>
            <person name="Francisco L."/>
            <person name="Fu Q."/>
            <person name="Gubbala S."/>
            <person name="Hale W."/>
            <person name="Han Y."/>
            <person name="Hemphill L."/>
            <person name="Highlander S.K."/>
            <person name="Hirani K."/>
            <person name="Hogues M."/>
            <person name="Jackson L."/>
            <person name="Jakkamsetti A."/>
            <person name="Javaid M."/>
            <person name="Jiang H."/>
            <person name="Korchina V."/>
            <person name="Kovar C."/>
            <person name="Lara F."/>
            <person name="Lee S."/>
            <person name="Mata R."/>
            <person name="Mathew T."/>
            <person name="Moen C."/>
            <person name="Morales K."/>
            <person name="Munidasa M."/>
            <person name="Nazareth L."/>
            <person name="Ngo R."/>
            <person name="Nguyen L."/>
            <person name="Okwuonu G."/>
            <person name="Ongeri F."/>
            <person name="Patil S."/>
            <person name="Petrosino J."/>
            <person name="Pham C."/>
            <person name="Pham P."/>
            <person name="Pu L.-L."/>
            <person name="Puazo M."/>
            <person name="Raj R."/>
            <person name="Reid J."/>
            <person name="Rouhana J."/>
            <person name="Saada N."/>
            <person name="Shang Y."/>
            <person name="Simmons D."/>
            <person name="Thornton R."/>
            <person name="Warren J."/>
            <person name="Weissenberger G."/>
            <person name="Zhang J."/>
            <person name="Zhang L."/>
            <person name="Zhou C."/>
            <person name="Zhu D."/>
            <person name="Muzny D."/>
            <person name="Worley K."/>
            <person name="Gibbs R."/>
        </authorList>
    </citation>
    <scope>NUCLEOTIDE SEQUENCE [LARGE SCALE GENOMIC DNA]</scope>
    <source>
        <strain evidence="1 2">ATCC 33200</strain>
    </source>
</reference>
<dbReference type="EMBL" id="ACGR01000036">
    <property type="protein sequence ID" value="EEJ59657.1"/>
    <property type="molecule type" value="Genomic_DNA"/>
</dbReference>
<comment type="caution">
    <text evidence="1">The sequence shown here is derived from an EMBL/GenBank/DDBJ whole genome shotgun (WGS) entry which is preliminary data.</text>
</comment>
<dbReference type="RefSeq" id="WP_004894127.1">
    <property type="nucleotide sequence ID" value="NZ_AZCY01000007.1"/>
</dbReference>
<accession>C2E5R9</accession>
<evidence type="ECO:0000313" key="1">
    <source>
        <dbReference type="EMBL" id="EEJ59657.1"/>
    </source>
</evidence>
<sequence>MALELHTTVFESKIREAIAVKEAQNNFQSIFEYEPRGKVTEDIEAFINEFLTKEK</sequence>
<dbReference type="Proteomes" id="UP000003491">
    <property type="component" value="Unassembled WGS sequence"/>
</dbReference>
<gene>
    <name evidence="1" type="ORF">HMPREF0528_1044</name>
</gene>
<protein>
    <submittedName>
        <fullName evidence="1">Uncharacterized protein</fullName>
    </submittedName>
</protein>
<dbReference type="HOGENOM" id="CLU_3026569_0_0_9"/>
<proteinExistence type="predicted"/>
<name>C2E5R9_LACJH</name>
<dbReference type="Gene3D" id="3.40.50.300">
    <property type="entry name" value="P-loop containing nucleotide triphosphate hydrolases"/>
    <property type="match status" value="1"/>
</dbReference>
<dbReference type="InterPro" id="IPR027417">
    <property type="entry name" value="P-loop_NTPase"/>
</dbReference>
<organism evidence="1 2">
    <name type="scientific">Lactobacillus johnsonii ATCC 33200</name>
    <dbReference type="NCBI Taxonomy" id="525330"/>
    <lineage>
        <taxon>Bacteria</taxon>
        <taxon>Bacillati</taxon>
        <taxon>Bacillota</taxon>
        <taxon>Bacilli</taxon>
        <taxon>Lactobacillales</taxon>
        <taxon>Lactobacillaceae</taxon>
        <taxon>Lactobacillus</taxon>
    </lineage>
</organism>
<evidence type="ECO:0000313" key="2">
    <source>
        <dbReference type="Proteomes" id="UP000003491"/>
    </source>
</evidence>
<dbReference type="AlphaFoldDB" id="C2E5R9"/>